<keyword evidence="4" id="KW-0675">Receptor</keyword>
<dbReference type="AlphaFoldDB" id="A0A2P8D624"/>
<dbReference type="Gene3D" id="2.170.130.10">
    <property type="entry name" value="TonB-dependent receptor, plug domain"/>
    <property type="match status" value="1"/>
</dbReference>
<evidence type="ECO:0000259" key="3">
    <source>
        <dbReference type="Pfam" id="PF14905"/>
    </source>
</evidence>
<protein>
    <submittedName>
        <fullName evidence="4">Outer membrane receptor protein involved in Fe transport</fullName>
    </submittedName>
</protein>
<keyword evidence="5" id="KW-1185">Reference proteome</keyword>
<sequence>MALLALCLILSGYLYADGSPALNGTVKDARNEPAIGALVSLLAAKDSSVVKSTLTDYDGNFQLDQMKTGAYLLRVSLVGHETYTSAAITLDTTVQNLPAITLQTSKGQELKEVSIVGQKAFIEQKIDRLVVNVDALISNAGSSALDALEKSPGVRIDNNGAISLKGKNGVMVFIDDKPTYLSGSELENYLRSLPADAIDKIEIMTNPPAKYEAAGNAGVINIKTKKAKANGFNGNISLNYGQGRYASSNNSLNLNYRKNKFNFFTTLSYNGRTSFNDLDIIRDLRTQDEQPMTYFSQNSYIKFRSKSVTSKLGMDFYATSKSTFGIVLTGQYNPGSRNTDNVSKIADAQRIPDSFIVAENRENSTFRNGGINFNFRHNFDSSGRELGIDLDYVNYKTHDDISFNNYSYRPDMSPLSQDHLTGNLPATINIYAAKIDYTHPLGKGAILSAGAKTSYTATDNTADYKNIVGNNAVPDYDKSNHFLYKEYINAGYLNLSKEWKRLSMQLGLRLEHTHSAGHQLGNVMKPDSSFTRDYTNLFPTVYFSYKLDDNANNVIGLNYGRRIDRPYYENLNPFISPLDKFSYYVGNPFLNPSFSNTLNLSHTYKGKLTTTLSLGRVNNEVTETIEMQGKIMYSRPGNIGKTEFGTLSVDASIPVGKWLTINAYGEFGYYHYQSQLYTETLDASGPYGFFSLNNQILLGKGWSAELGAVYRTDVVSAQFISGTFWQINAGLQKKLLKDKASIRLSLNDIFFTRVNKGIINNLAHTDATYNNVYDTRVARLTFSYRFGKTNNQARQKNTSAEAEQGRVRQ</sequence>
<gene>
    <name evidence="4" type="ORF">B0I18_103229</name>
</gene>
<name>A0A2P8D624_9BACT</name>
<evidence type="ECO:0000313" key="5">
    <source>
        <dbReference type="Proteomes" id="UP000240572"/>
    </source>
</evidence>
<dbReference type="InterPro" id="IPR041700">
    <property type="entry name" value="OMP_b-brl_3"/>
</dbReference>
<proteinExistence type="predicted"/>
<reference evidence="4 5" key="1">
    <citation type="submission" date="2018-03" db="EMBL/GenBank/DDBJ databases">
        <title>Genomic Encyclopedia of Type Strains, Phase III (KMG-III): the genomes of soil and plant-associated and newly described type strains.</title>
        <authorList>
            <person name="Whitman W."/>
        </authorList>
    </citation>
    <scope>NUCLEOTIDE SEQUENCE [LARGE SCALE GENOMIC DNA]</scope>
    <source>
        <strain evidence="4 5">CGMCC 1.12700</strain>
    </source>
</reference>
<dbReference type="InterPro" id="IPR012910">
    <property type="entry name" value="Plug_dom"/>
</dbReference>
<dbReference type="PANTHER" id="PTHR40980:SF4">
    <property type="entry name" value="TONB-DEPENDENT RECEPTOR-LIKE BETA-BARREL DOMAIN-CONTAINING PROTEIN"/>
    <property type="match status" value="1"/>
</dbReference>
<dbReference type="InterPro" id="IPR008969">
    <property type="entry name" value="CarboxyPept-like_regulatory"/>
</dbReference>
<dbReference type="Pfam" id="PF07715">
    <property type="entry name" value="Plug"/>
    <property type="match status" value="1"/>
</dbReference>
<feature type="domain" description="TonB-dependent receptor plug" evidence="2">
    <location>
        <begin position="130"/>
        <end position="219"/>
    </location>
</feature>
<organism evidence="4 5">
    <name type="scientific">Taibaiella chishuiensis</name>
    <dbReference type="NCBI Taxonomy" id="1434707"/>
    <lineage>
        <taxon>Bacteria</taxon>
        <taxon>Pseudomonadati</taxon>
        <taxon>Bacteroidota</taxon>
        <taxon>Chitinophagia</taxon>
        <taxon>Chitinophagales</taxon>
        <taxon>Chitinophagaceae</taxon>
        <taxon>Taibaiella</taxon>
    </lineage>
</organism>
<evidence type="ECO:0000256" key="1">
    <source>
        <dbReference type="SAM" id="SignalP"/>
    </source>
</evidence>
<dbReference type="Pfam" id="PF13620">
    <property type="entry name" value="CarboxypepD_reg"/>
    <property type="match status" value="1"/>
</dbReference>
<dbReference type="Proteomes" id="UP000240572">
    <property type="component" value="Unassembled WGS sequence"/>
</dbReference>
<dbReference type="SUPFAM" id="SSF49464">
    <property type="entry name" value="Carboxypeptidase regulatory domain-like"/>
    <property type="match status" value="1"/>
</dbReference>
<dbReference type="EMBL" id="PYGD01000003">
    <property type="protein sequence ID" value="PSK92652.1"/>
    <property type="molecule type" value="Genomic_DNA"/>
</dbReference>
<dbReference type="InterPro" id="IPR037066">
    <property type="entry name" value="Plug_dom_sf"/>
</dbReference>
<feature type="signal peptide" evidence="1">
    <location>
        <begin position="1"/>
        <end position="16"/>
    </location>
</feature>
<evidence type="ECO:0000313" key="4">
    <source>
        <dbReference type="EMBL" id="PSK92652.1"/>
    </source>
</evidence>
<comment type="caution">
    <text evidence="4">The sequence shown here is derived from an EMBL/GenBank/DDBJ whole genome shotgun (WGS) entry which is preliminary data.</text>
</comment>
<dbReference type="PANTHER" id="PTHR40980">
    <property type="entry name" value="PLUG DOMAIN-CONTAINING PROTEIN"/>
    <property type="match status" value="1"/>
</dbReference>
<feature type="chain" id="PRO_5015169135" evidence="1">
    <location>
        <begin position="17"/>
        <end position="809"/>
    </location>
</feature>
<evidence type="ECO:0000259" key="2">
    <source>
        <dbReference type="Pfam" id="PF07715"/>
    </source>
</evidence>
<accession>A0A2P8D624</accession>
<feature type="domain" description="Outer membrane protein beta-barrel" evidence="3">
    <location>
        <begin position="377"/>
        <end position="784"/>
    </location>
</feature>
<dbReference type="Gene3D" id="2.60.40.1120">
    <property type="entry name" value="Carboxypeptidase-like, regulatory domain"/>
    <property type="match status" value="1"/>
</dbReference>
<keyword evidence="1" id="KW-0732">Signal</keyword>
<dbReference type="SUPFAM" id="SSF56935">
    <property type="entry name" value="Porins"/>
    <property type="match status" value="1"/>
</dbReference>
<dbReference type="Pfam" id="PF14905">
    <property type="entry name" value="OMP_b-brl_3"/>
    <property type="match status" value="1"/>
</dbReference>